<dbReference type="EMBL" id="BAABKE010000003">
    <property type="protein sequence ID" value="GAA5097930.1"/>
    <property type="molecule type" value="Genomic_DNA"/>
</dbReference>
<evidence type="ECO:0000313" key="2">
    <source>
        <dbReference type="EMBL" id="GAA5097930.1"/>
    </source>
</evidence>
<evidence type="ECO:0000313" key="3">
    <source>
        <dbReference type="Proteomes" id="UP001500631"/>
    </source>
</evidence>
<dbReference type="Gene3D" id="1.10.150.80">
    <property type="entry name" value="HRDC domain"/>
    <property type="match status" value="1"/>
</dbReference>
<protein>
    <recommendedName>
        <fullName evidence="1">3'-5' exonuclease domain-containing protein</fullName>
    </recommendedName>
</protein>
<proteinExistence type="predicted"/>
<feature type="domain" description="3'-5' exonuclease" evidence="1">
    <location>
        <begin position="5"/>
        <end position="173"/>
    </location>
</feature>
<dbReference type="SMART" id="SM00474">
    <property type="entry name" value="35EXOc"/>
    <property type="match status" value="1"/>
</dbReference>
<keyword evidence="3" id="KW-1185">Reference proteome</keyword>
<gene>
    <name evidence="2" type="ORF">GCM10023338_09790</name>
</gene>
<dbReference type="PANTHER" id="PTHR47649:SF1">
    <property type="entry name" value="RIBONUCLEASE D"/>
    <property type="match status" value="1"/>
</dbReference>
<dbReference type="PANTHER" id="PTHR47649">
    <property type="entry name" value="RIBONUCLEASE D"/>
    <property type="match status" value="1"/>
</dbReference>
<name>A0ABP9MK19_9GAMM</name>
<dbReference type="CDD" id="cd06142">
    <property type="entry name" value="RNaseD_exo"/>
    <property type="match status" value="1"/>
</dbReference>
<accession>A0ABP9MK19</accession>
<comment type="caution">
    <text evidence="2">The sequence shown here is derived from an EMBL/GenBank/DDBJ whole genome shotgun (WGS) entry which is preliminary data.</text>
</comment>
<dbReference type="InterPro" id="IPR051086">
    <property type="entry name" value="RNase_D-like"/>
</dbReference>
<dbReference type="Pfam" id="PF01612">
    <property type="entry name" value="DNA_pol_A_exo1"/>
    <property type="match status" value="1"/>
</dbReference>
<sequence length="287" mass="33649">MARKYLFIDSDEALKNWVASQHDLTAIAVDTEFMRFRTYFSKLCLVQLATDKEAICIDPLAISDFEPLLSIFTHPKIIKIFHSASQDLETLYTTFSLIPKPIFDTQIAETVLGADHLMSYQDTVEMRLNVLLEKTETRTDWEKRPLSQNQIDYAYDDVTYLYDLYLLMKDKIETKEEQRIFGDKTEALYLVEKYAPNPEMAWMKVKARKTLRGKRLQLLKVLAKRREEVAIEHNMPKRWVVDDAALISISKDFNQPNHEKALSSYFEKQRMAPYFQPVIDEFLSSYS</sequence>
<dbReference type="SUPFAM" id="SSF47819">
    <property type="entry name" value="HRDC-like"/>
    <property type="match status" value="1"/>
</dbReference>
<dbReference type="InterPro" id="IPR036397">
    <property type="entry name" value="RNaseH_sf"/>
</dbReference>
<dbReference type="InterPro" id="IPR012337">
    <property type="entry name" value="RNaseH-like_sf"/>
</dbReference>
<evidence type="ECO:0000259" key="1">
    <source>
        <dbReference type="SMART" id="SM00474"/>
    </source>
</evidence>
<dbReference type="InterPro" id="IPR044876">
    <property type="entry name" value="HRDC_dom_sf"/>
</dbReference>
<reference evidence="3" key="1">
    <citation type="journal article" date="2019" name="Int. J. Syst. Evol. Microbiol.">
        <title>The Global Catalogue of Microorganisms (GCM) 10K type strain sequencing project: providing services to taxonomists for standard genome sequencing and annotation.</title>
        <authorList>
            <consortium name="The Broad Institute Genomics Platform"/>
            <consortium name="The Broad Institute Genome Sequencing Center for Infectious Disease"/>
            <person name="Wu L."/>
            <person name="Ma J."/>
        </authorList>
    </citation>
    <scope>NUCLEOTIDE SEQUENCE [LARGE SCALE GENOMIC DNA]</scope>
    <source>
        <strain evidence="3">JCM 18424</strain>
    </source>
</reference>
<organism evidence="2 3">
    <name type="scientific">Wohlfahrtiimonas larvae</name>
    <dbReference type="NCBI Taxonomy" id="1157986"/>
    <lineage>
        <taxon>Bacteria</taxon>
        <taxon>Pseudomonadati</taxon>
        <taxon>Pseudomonadota</taxon>
        <taxon>Gammaproteobacteria</taxon>
        <taxon>Cardiobacteriales</taxon>
        <taxon>Ignatzschineriaceae</taxon>
        <taxon>Wohlfahrtiimonas</taxon>
    </lineage>
</organism>
<dbReference type="Proteomes" id="UP001500631">
    <property type="component" value="Unassembled WGS sequence"/>
</dbReference>
<dbReference type="InterPro" id="IPR010997">
    <property type="entry name" value="HRDC-like_sf"/>
</dbReference>
<dbReference type="Gene3D" id="3.30.420.10">
    <property type="entry name" value="Ribonuclease H-like superfamily/Ribonuclease H"/>
    <property type="match status" value="1"/>
</dbReference>
<dbReference type="SUPFAM" id="SSF53098">
    <property type="entry name" value="Ribonuclease H-like"/>
    <property type="match status" value="1"/>
</dbReference>
<dbReference type="InterPro" id="IPR002562">
    <property type="entry name" value="3'-5'_exonuclease_dom"/>
</dbReference>
<dbReference type="RefSeq" id="WP_077925211.1">
    <property type="nucleotide sequence ID" value="NZ_BAABKE010000003.1"/>
</dbReference>